<dbReference type="EMBL" id="CP007586">
    <property type="protein sequence ID" value="AHY15641.1"/>
    <property type="molecule type" value="Genomic_DNA"/>
</dbReference>
<dbReference type="UniPathway" id="UPA00934"/>
<dbReference type="NCBIfam" id="TIGR01007">
    <property type="entry name" value="eps_fam"/>
    <property type="match status" value="1"/>
</dbReference>
<evidence type="ECO:0000256" key="4">
    <source>
        <dbReference type="ARBA" id="ARBA00019200"/>
    </source>
</evidence>
<evidence type="ECO:0000256" key="1">
    <source>
        <dbReference type="ARBA" id="ARBA00005132"/>
    </source>
</evidence>
<keyword evidence="7 15" id="KW-0418">Kinase</keyword>
<dbReference type="InterPro" id="IPR005702">
    <property type="entry name" value="Wzc-like_C"/>
</dbReference>
<evidence type="ECO:0000256" key="7">
    <source>
        <dbReference type="ARBA" id="ARBA00022777"/>
    </source>
</evidence>
<dbReference type="Pfam" id="PF13614">
    <property type="entry name" value="AAA_31"/>
    <property type="match status" value="1"/>
</dbReference>
<dbReference type="RefSeq" id="WP_016355909.1">
    <property type="nucleotide sequence ID" value="NZ_CP017952.1"/>
</dbReference>
<keyword evidence="11" id="KW-0270">Exopolysaccharide synthesis</keyword>
<dbReference type="Gene3D" id="3.40.50.300">
    <property type="entry name" value="P-loop containing nucleotide triphosphate hydrolases"/>
    <property type="match status" value="1"/>
</dbReference>
<gene>
    <name evidence="15" type="ORF">DQ08_04030</name>
</gene>
<evidence type="ECO:0000313" key="20">
    <source>
        <dbReference type="Proteomes" id="UP000025245"/>
    </source>
</evidence>
<evidence type="ECO:0000256" key="10">
    <source>
        <dbReference type="ARBA" id="ARBA00023137"/>
    </source>
</evidence>
<dbReference type="GO" id="GO:0005886">
    <property type="term" value="C:plasma membrane"/>
    <property type="evidence" value="ECO:0007669"/>
    <property type="project" value="TreeGrafter"/>
</dbReference>
<evidence type="ECO:0000256" key="3">
    <source>
        <dbReference type="ARBA" id="ARBA00011903"/>
    </source>
</evidence>
<evidence type="ECO:0000313" key="18">
    <source>
        <dbReference type="EMBL" id="AIX03713.1"/>
    </source>
</evidence>
<evidence type="ECO:0000256" key="6">
    <source>
        <dbReference type="ARBA" id="ARBA00022741"/>
    </source>
</evidence>
<dbReference type="KEGG" id="sio:DW64_04020"/>
<evidence type="ECO:0000259" key="14">
    <source>
        <dbReference type="Pfam" id="PF13614"/>
    </source>
</evidence>
<evidence type="ECO:0000256" key="11">
    <source>
        <dbReference type="ARBA" id="ARBA00023169"/>
    </source>
</evidence>
<dbReference type="Proteomes" id="UP000025245">
    <property type="component" value="Chromosome"/>
</dbReference>
<evidence type="ECO:0000313" key="16">
    <source>
        <dbReference type="EMBL" id="AIX03711.1"/>
    </source>
</evidence>
<comment type="pathway">
    <text evidence="1">Capsule biogenesis; capsule polysaccharide biosynthesis.</text>
</comment>
<evidence type="ECO:0000256" key="2">
    <source>
        <dbReference type="ARBA" id="ARBA00007316"/>
    </source>
</evidence>
<comment type="function">
    <text evidence="12">Involved in the regulation of capsular polysaccharide biosynthesis. Autophosphorylation of CpsD attenuates its activity and reduces the level of encapsulation. May be part of a complex that directs the coordinated polymerization and export to the cell surface of the capsular polysaccharide.</text>
</comment>
<evidence type="ECO:0000256" key="13">
    <source>
        <dbReference type="ARBA" id="ARBA00051245"/>
    </source>
</evidence>
<comment type="similarity">
    <text evidence="2">Belongs to the CpsD/CapB family.</text>
</comment>
<proteinExistence type="inferred from homology"/>
<accession>A0A023VJQ8</accession>
<evidence type="ECO:0000256" key="9">
    <source>
        <dbReference type="ARBA" id="ARBA00022903"/>
    </source>
</evidence>
<evidence type="ECO:0000256" key="8">
    <source>
        <dbReference type="ARBA" id="ARBA00022840"/>
    </source>
</evidence>
<dbReference type="InterPro" id="IPR025669">
    <property type="entry name" value="AAA_dom"/>
</dbReference>
<protein>
    <recommendedName>
        <fullName evidence="4">Tyrosine-protein kinase CpsD</fullName>
        <ecNumber evidence="3">2.7.10.2</ecNumber>
    </recommendedName>
</protein>
<keyword evidence="5" id="KW-0808">Transferase</keyword>
<dbReference type="EMBL" id="KM275858">
    <property type="protein sequence ID" value="AIX03712.1"/>
    <property type="molecule type" value="Genomic_DNA"/>
</dbReference>
<comment type="catalytic activity">
    <reaction evidence="13">
        <text>L-tyrosyl-[protein] + ATP = O-phospho-L-tyrosyl-[protein] + ADP + H(+)</text>
        <dbReference type="Rhea" id="RHEA:10596"/>
        <dbReference type="Rhea" id="RHEA-COMP:10136"/>
        <dbReference type="Rhea" id="RHEA-COMP:20101"/>
        <dbReference type="ChEBI" id="CHEBI:15378"/>
        <dbReference type="ChEBI" id="CHEBI:30616"/>
        <dbReference type="ChEBI" id="CHEBI:46858"/>
        <dbReference type="ChEBI" id="CHEBI:61978"/>
        <dbReference type="ChEBI" id="CHEBI:456216"/>
        <dbReference type="EC" id="2.7.10.2"/>
    </reaction>
</comment>
<dbReference type="EMBL" id="KM275859">
    <property type="protein sequence ID" value="AIX03713.1"/>
    <property type="molecule type" value="Genomic_DNA"/>
</dbReference>
<dbReference type="InterPro" id="IPR027417">
    <property type="entry name" value="P-loop_NTPase"/>
</dbReference>
<sequence>MSQLNLVRSKREHYQHAEEYYNSIRTNIQFSGRDYKAIVLTSVQPGEGKSTTSINLAISFAKAGFKTLLIDADVRNSVMSGAFKSDDRYEGLSSYLSGNAELSSVISRTDVPNLMLIPSGQVLPNPTTLLQNSNFNFMIDTVKELFDYIIIDTPPIGLLIDSAIIAQKADATILVTEAGSIKRRFVQKAKEQMEQSGAQFLGVILNKVDQQLGSYGAYGSYGDYGKTKKSSKSKKHSRK</sequence>
<dbReference type="EMBL" id="KM275857">
    <property type="protein sequence ID" value="AIX03711.1"/>
    <property type="molecule type" value="Genomic_DNA"/>
</dbReference>
<dbReference type="EMBL" id="KM275862">
    <property type="protein sequence ID" value="AIX03716.1"/>
    <property type="molecule type" value="Genomic_DNA"/>
</dbReference>
<evidence type="ECO:0000313" key="19">
    <source>
        <dbReference type="EMBL" id="AIX03716.1"/>
    </source>
</evidence>
<reference evidence="16" key="2">
    <citation type="submission" date="2014-08" db="EMBL/GenBank/DDBJ databases">
        <authorList>
            <person name="Kim M.S."/>
            <person name="Jin J.W."/>
            <person name="Choi H.S."/>
            <person name="Jung S.H."/>
        </authorList>
    </citation>
    <scope>NUCLEOTIDE SEQUENCE</scope>
    <source>
        <strain evidence="16">FP17</strain>
        <strain evidence="17">FP18</strain>
        <strain evidence="18">FP19</strain>
        <strain evidence="19">FP22</strain>
    </source>
</reference>
<dbReference type="GO" id="GO:0045227">
    <property type="term" value="P:capsule polysaccharide biosynthetic process"/>
    <property type="evidence" value="ECO:0007669"/>
    <property type="project" value="UniProtKB-UniPathway"/>
</dbReference>
<organism evidence="16">
    <name type="scientific">Streptococcus iniae</name>
    <name type="common">Streptococcus shiloi</name>
    <dbReference type="NCBI Taxonomy" id="1346"/>
    <lineage>
        <taxon>Bacteria</taxon>
        <taxon>Bacillati</taxon>
        <taxon>Bacillota</taxon>
        <taxon>Bacilli</taxon>
        <taxon>Lactobacillales</taxon>
        <taxon>Streptococcaceae</taxon>
        <taxon>Streptococcus</taxon>
    </lineage>
</organism>
<dbReference type="PANTHER" id="PTHR32309:SF13">
    <property type="entry name" value="FERRIC ENTEROBACTIN TRANSPORT PROTEIN FEPE"/>
    <property type="match status" value="1"/>
</dbReference>
<dbReference type="CDD" id="cd05387">
    <property type="entry name" value="BY-kinase"/>
    <property type="match status" value="1"/>
</dbReference>
<evidence type="ECO:0000256" key="5">
    <source>
        <dbReference type="ARBA" id="ARBA00022679"/>
    </source>
</evidence>
<dbReference type="GO" id="GO:0004715">
    <property type="term" value="F:non-membrane spanning protein tyrosine kinase activity"/>
    <property type="evidence" value="ECO:0007669"/>
    <property type="project" value="UniProtKB-EC"/>
</dbReference>
<evidence type="ECO:0000256" key="12">
    <source>
        <dbReference type="ARBA" id="ARBA00024964"/>
    </source>
</evidence>
<reference evidence="15 20" key="1">
    <citation type="journal article" date="2014" name="Genome Announc.">
        <title>Complete Genome Sequence of a Virulent Strain, Streptococcus iniae ISET0901, Isolated from Diseased Tilapia.</title>
        <authorList>
            <person name="Pridgeon J.W."/>
            <person name="Zhang D."/>
            <person name="Zhang L."/>
        </authorList>
    </citation>
    <scope>NUCLEOTIDE SEQUENCE [LARGE SCALE GENOMIC DNA]</scope>
    <source>
        <strain evidence="15 20">ISET0901</strain>
    </source>
</reference>
<dbReference type="AlphaFoldDB" id="A0A023VJQ8"/>
<dbReference type="PANTHER" id="PTHR32309">
    <property type="entry name" value="TYROSINE-PROTEIN KINASE"/>
    <property type="match status" value="1"/>
</dbReference>
<keyword evidence="10" id="KW-0829">Tyrosine-protein kinase</keyword>
<feature type="domain" description="AAA" evidence="14">
    <location>
        <begin position="36"/>
        <end position="177"/>
    </location>
</feature>
<dbReference type="KEGG" id="siq:DQ08_04030"/>
<dbReference type="InterPro" id="IPR050445">
    <property type="entry name" value="Bact_polysacc_biosynth/exp"/>
</dbReference>
<keyword evidence="9" id="KW-0972">Capsule biogenesis/degradation</keyword>
<evidence type="ECO:0000313" key="15">
    <source>
        <dbReference type="EMBL" id="AHY15641.1"/>
    </source>
</evidence>
<evidence type="ECO:0000313" key="17">
    <source>
        <dbReference type="EMBL" id="AIX03712.1"/>
    </source>
</evidence>
<keyword evidence="20" id="KW-1185">Reference proteome</keyword>
<keyword evidence="8" id="KW-0067">ATP-binding</keyword>
<dbReference type="SUPFAM" id="SSF52540">
    <property type="entry name" value="P-loop containing nucleoside triphosphate hydrolases"/>
    <property type="match status" value="1"/>
</dbReference>
<name>A0A023VJQ8_STRIN</name>
<dbReference type="GO" id="GO:0005524">
    <property type="term" value="F:ATP binding"/>
    <property type="evidence" value="ECO:0007669"/>
    <property type="project" value="UniProtKB-KW"/>
</dbReference>
<dbReference type="EC" id="2.7.10.2" evidence="3"/>
<keyword evidence="6" id="KW-0547">Nucleotide-binding</keyword>